<sequence length="420" mass="47898">MLLLLIILVLGCVMWPIWKKKQRMKRFGYLPKIMIAISCLGLVTLSADDSTVQKGTLIRGDVGEKEQIYELELEVPGVLKKEPYEITLPARQYTKQEAEKAIKKAQEELELKMKGKNKSFEEITGDLNLPQSLCGGAVEASYECSDSTLLESDGHILYENTTKEGKLVTLYVTMTCQDLEQVLEYPLVVKEDQSDIKKLIKKKITNAIQNEMEETSLSRQVHLPLKIGEYEIKWSDSATVKPQAFLLLMILIIGAIEVARISKQKEAQRNRRKHLLMEYPDFLNTLTLLLGAGMNVRGAITRIVKKQDEYKEQESELHRELKITCMEMAGGITEMQAYERFATRCNVQQYRKLVGLLLQNMKKGSRKLRELLDGEAILALEEQKALARKRGEEVSTKLLLPMMILLAIVMVILMFPMTQI</sequence>
<evidence type="ECO:0000256" key="1">
    <source>
        <dbReference type="ARBA" id="ARBA00004651"/>
    </source>
</evidence>
<comment type="subcellular location">
    <subcellularLocation>
        <location evidence="1">Cell membrane</location>
        <topology evidence="1">Multi-pass membrane protein</topology>
    </subcellularLocation>
</comment>
<feature type="transmembrane region" description="Helical" evidence="6">
    <location>
        <begin position="244"/>
        <end position="262"/>
    </location>
</feature>
<evidence type="ECO:0000313" key="8">
    <source>
        <dbReference type="EMBL" id="SDB01726.1"/>
    </source>
</evidence>
<evidence type="ECO:0000256" key="6">
    <source>
        <dbReference type="SAM" id="Phobius"/>
    </source>
</evidence>
<evidence type="ECO:0000259" key="7">
    <source>
        <dbReference type="Pfam" id="PF00482"/>
    </source>
</evidence>
<accession>A0A1G6A0F9</accession>
<evidence type="ECO:0000256" key="5">
    <source>
        <dbReference type="ARBA" id="ARBA00023136"/>
    </source>
</evidence>
<dbReference type="STRING" id="1732.SAMN02910417_00055"/>
<keyword evidence="3 6" id="KW-0812">Transmembrane</keyword>
<evidence type="ECO:0000256" key="4">
    <source>
        <dbReference type="ARBA" id="ARBA00022989"/>
    </source>
</evidence>
<dbReference type="AlphaFoldDB" id="A0A1G6A0F9"/>
<dbReference type="Pfam" id="PF00482">
    <property type="entry name" value="T2SSF"/>
    <property type="match status" value="1"/>
</dbReference>
<dbReference type="GO" id="GO:0005886">
    <property type="term" value="C:plasma membrane"/>
    <property type="evidence" value="ECO:0007669"/>
    <property type="project" value="UniProtKB-SubCell"/>
</dbReference>
<keyword evidence="9" id="KW-1185">Reference proteome</keyword>
<keyword evidence="2" id="KW-1003">Cell membrane</keyword>
<proteinExistence type="predicted"/>
<organism evidence="8 9">
    <name type="scientific">Eubacterium oxidoreducens</name>
    <dbReference type="NCBI Taxonomy" id="1732"/>
    <lineage>
        <taxon>Bacteria</taxon>
        <taxon>Bacillati</taxon>
        <taxon>Bacillota</taxon>
        <taxon>Clostridia</taxon>
        <taxon>Eubacteriales</taxon>
        <taxon>Eubacteriaceae</taxon>
        <taxon>Eubacterium</taxon>
    </lineage>
</organism>
<dbReference type="PANTHER" id="PTHR35007">
    <property type="entry name" value="INTEGRAL MEMBRANE PROTEIN-RELATED"/>
    <property type="match status" value="1"/>
</dbReference>
<keyword evidence="5 6" id="KW-0472">Membrane</keyword>
<evidence type="ECO:0000256" key="2">
    <source>
        <dbReference type="ARBA" id="ARBA00022475"/>
    </source>
</evidence>
<feature type="domain" description="Type II secretion system protein GspF" evidence="7">
    <location>
        <begin position="282"/>
        <end position="416"/>
    </location>
</feature>
<dbReference type="OrthoDB" id="9793966at2"/>
<protein>
    <submittedName>
        <fullName evidence="8">Type II secretion system (T2SS), protein F</fullName>
    </submittedName>
</protein>
<keyword evidence="4 6" id="KW-1133">Transmembrane helix</keyword>
<name>A0A1G6A0F9_EUBOX</name>
<reference evidence="8 9" key="1">
    <citation type="submission" date="2016-10" db="EMBL/GenBank/DDBJ databases">
        <authorList>
            <person name="de Groot N.N."/>
        </authorList>
    </citation>
    <scope>NUCLEOTIDE SEQUENCE [LARGE SCALE GENOMIC DNA]</scope>
    <source>
        <strain evidence="8 9">DSM 3217</strain>
    </source>
</reference>
<feature type="transmembrane region" description="Helical" evidence="6">
    <location>
        <begin position="398"/>
        <end position="417"/>
    </location>
</feature>
<evidence type="ECO:0000256" key="3">
    <source>
        <dbReference type="ARBA" id="ARBA00022692"/>
    </source>
</evidence>
<dbReference type="InterPro" id="IPR018076">
    <property type="entry name" value="T2SS_GspF_dom"/>
</dbReference>
<evidence type="ECO:0000313" key="9">
    <source>
        <dbReference type="Proteomes" id="UP000199228"/>
    </source>
</evidence>
<dbReference type="RefSeq" id="WP_090170762.1">
    <property type="nucleotide sequence ID" value="NZ_FMXR01000004.1"/>
</dbReference>
<dbReference type="Proteomes" id="UP000199228">
    <property type="component" value="Unassembled WGS sequence"/>
</dbReference>
<gene>
    <name evidence="8" type="ORF">SAMN02910417_00055</name>
</gene>
<dbReference type="PANTHER" id="PTHR35007:SF2">
    <property type="entry name" value="PILUS ASSEMBLE PROTEIN"/>
    <property type="match status" value="1"/>
</dbReference>
<dbReference type="EMBL" id="FMXR01000004">
    <property type="protein sequence ID" value="SDB01726.1"/>
    <property type="molecule type" value="Genomic_DNA"/>
</dbReference>